<evidence type="ECO:0000256" key="5">
    <source>
        <dbReference type="ARBA" id="ARBA00023136"/>
    </source>
</evidence>
<keyword evidence="2" id="KW-0813">Transport</keyword>
<gene>
    <name evidence="9" type="ORF">EHS25_005976</name>
</gene>
<feature type="transmembrane region" description="Helical" evidence="7">
    <location>
        <begin position="364"/>
        <end position="386"/>
    </location>
</feature>
<evidence type="ECO:0000256" key="2">
    <source>
        <dbReference type="ARBA" id="ARBA00022448"/>
    </source>
</evidence>
<feature type="compositionally biased region" description="Basic and acidic residues" evidence="6">
    <location>
        <begin position="8"/>
        <end position="28"/>
    </location>
</feature>
<dbReference type="GO" id="GO:0022857">
    <property type="term" value="F:transmembrane transporter activity"/>
    <property type="evidence" value="ECO:0007669"/>
    <property type="project" value="InterPro"/>
</dbReference>
<evidence type="ECO:0000256" key="7">
    <source>
        <dbReference type="SAM" id="Phobius"/>
    </source>
</evidence>
<keyword evidence="5 7" id="KW-0472">Membrane</keyword>
<feature type="transmembrane region" description="Helical" evidence="7">
    <location>
        <begin position="197"/>
        <end position="218"/>
    </location>
</feature>
<proteinExistence type="predicted"/>
<protein>
    <recommendedName>
        <fullName evidence="8">Major facilitator superfamily (MFS) profile domain-containing protein</fullName>
    </recommendedName>
</protein>
<feature type="transmembrane region" description="Helical" evidence="7">
    <location>
        <begin position="162"/>
        <end position="185"/>
    </location>
</feature>
<comment type="subcellular location">
    <subcellularLocation>
        <location evidence="1">Membrane</location>
        <topology evidence="1">Multi-pass membrane protein</topology>
    </subcellularLocation>
</comment>
<feature type="transmembrane region" description="Helical" evidence="7">
    <location>
        <begin position="66"/>
        <end position="83"/>
    </location>
</feature>
<feature type="transmembrane region" description="Helical" evidence="7">
    <location>
        <begin position="135"/>
        <end position="156"/>
    </location>
</feature>
<feature type="transmembrane region" description="Helical" evidence="7">
    <location>
        <begin position="453"/>
        <end position="476"/>
    </location>
</feature>
<dbReference type="FunFam" id="1.20.1250.20:FF:000057">
    <property type="entry name" value="MFS general substrate transporter"/>
    <property type="match status" value="1"/>
</dbReference>
<feature type="region of interest" description="Disordered" evidence="6">
    <location>
        <begin position="1"/>
        <end position="28"/>
    </location>
</feature>
<dbReference type="Pfam" id="PF07690">
    <property type="entry name" value="MFS_1"/>
    <property type="match status" value="1"/>
</dbReference>
<dbReference type="PROSITE" id="PS50850">
    <property type="entry name" value="MFS"/>
    <property type="match status" value="1"/>
</dbReference>
<keyword evidence="10" id="KW-1185">Reference proteome</keyword>
<organism evidence="9 10">
    <name type="scientific">Saitozyma podzolica</name>
    <dbReference type="NCBI Taxonomy" id="1890683"/>
    <lineage>
        <taxon>Eukaryota</taxon>
        <taxon>Fungi</taxon>
        <taxon>Dikarya</taxon>
        <taxon>Basidiomycota</taxon>
        <taxon>Agaricomycotina</taxon>
        <taxon>Tremellomycetes</taxon>
        <taxon>Tremellales</taxon>
        <taxon>Trimorphomycetaceae</taxon>
        <taxon>Saitozyma</taxon>
    </lineage>
</organism>
<feature type="domain" description="Major facilitator superfamily (MFS) profile" evidence="8">
    <location>
        <begin position="70"/>
        <end position="482"/>
    </location>
</feature>
<dbReference type="GO" id="GO:0016020">
    <property type="term" value="C:membrane"/>
    <property type="evidence" value="ECO:0007669"/>
    <property type="project" value="UniProtKB-SubCell"/>
</dbReference>
<feature type="transmembrane region" description="Helical" evidence="7">
    <location>
        <begin position="392"/>
        <end position="413"/>
    </location>
</feature>
<evidence type="ECO:0000256" key="1">
    <source>
        <dbReference type="ARBA" id="ARBA00004141"/>
    </source>
</evidence>
<feature type="transmembrane region" description="Helical" evidence="7">
    <location>
        <begin position="103"/>
        <end position="123"/>
    </location>
</feature>
<feature type="transmembrane region" description="Helical" evidence="7">
    <location>
        <begin position="337"/>
        <end position="357"/>
    </location>
</feature>
<dbReference type="AlphaFoldDB" id="A0A427XTL8"/>
<feature type="transmembrane region" description="Helical" evidence="7">
    <location>
        <begin position="302"/>
        <end position="322"/>
    </location>
</feature>
<feature type="transmembrane region" description="Helical" evidence="7">
    <location>
        <begin position="230"/>
        <end position="252"/>
    </location>
</feature>
<name>A0A427XTL8_9TREE</name>
<reference evidence="9 10" key="1">
    <citation type="submission" date="2018-11" db="EMBL/GenBank/DDBJ databases">
        <title>Genome sequence of Saitozyma podzolica DSM 27192.</title>
        <authorList>
            <person name="Aliyu H."/>
            <person name="Gorte O."/>
            <person name="Ochsenreither K."/>
        </authorList>
    </citation>
    <scope>NUCLEOTIDE SEQUENCE [LARGE SCALE GENOMIC DNA]</scope>
    <source>
        <strain evidence="9 10">DSM 27192</strain>
    </source>
</reference>
<evidence type="ECO:0000313" key="9">
    <source>
        <dbReference type="EMBL" id="RSH82266.1"/>
    </source>
</evidence>
<dbReference type="Gene3D" id="1.20.1250.20">
    <property type="entry name" value="MFS general substrate transporter like domains"/>
    <property type="match status" value="2"/>
</dbReference>
<evidence type="ECO:0000313" key="10">
    <source>
        <dbReference type="Proteomes" id="UP000279259"/>
    </source>
</evidence>
<sequence length="513" mass="56620">MSSPTTAAHRELSRTGSDPRSEMVDEPKAAVDRDHAHLETMSMPSSIRDMTEDERGAIIRKMVRKMDTVIMPIIALLYILNYVDRQNLAAAKLQGILTDLHLSTTQFATAISILFVGYIPFQVPSNLLISRVPRPGLYICCAVILWGSVSACTAAVKTYGQLIAVRILLGMTEAVFFPGVIYFLSAWYTKQELGKRLAGLFIGQQLGNAFGGLIAAGVLKLNGVNGIAGWRYLFIVEGVATIGVGAISALLMPEYPHNARLLSPIERDLAVWRIESEGGVGEAHEEISTWRGFYLVMTDPKLYLLVFCMILSQGLGSISNWFPSIVQTLGYNSTDTLLLTAPPYLFACIWFYVMTLYSDRKDEMYTPIMFCNGVMVVALVIPLATLNTGARYFAMMLMPSAAVGPQVILYKTLNLHLARPYPKRAAGTALLNAIGGTSNIWASYMYINPPHYYIAFGTLLAIDVVFAVVITVYKVWVGRENRKLDQGGDKAKETMKGGVTQQQIDLGWRYVGY</sequence>
<accession>A0A427XTL8</accession>
<dbReference type="EMBL" id="RSCD01000027">
    <property type="protein sequence ID" value="RSH82266.1"/>
    <property type="molecule type" value="Genomic_DNA"/>
</dbReference>
<keyword evidence="3 7" id="KW-0812">Transmembrane</keyword>
<dbReference type="InterPro" id="IPR020846">
    <property type="entry name" value="MFS_dom"/>
</dbReference>
<evidence type="ECO:0000256" key="4">
    <source>
        <dbReference type="ARBA" id="ARBA00022989"/>
    </source>
</evidence>
<evidence type="ECO:0000256" key="6">
    <source>
        <dbReference type="SAM" id="MobiDB-lite"/>
    </source>
</evidence>
<dbReference type="InterPro" id="IPR011701">
    <property type="entry name" value="MFS"/>
</dbReference>
<dbReference type="PANTHER" id="PTHR43791:SF23">
    <property type="entry name" value="MAJOR FACILITATOR SUPERFAMILY (MFS) PROFILE DOMAIN-CONTAINING PROTEIN"/>
    <property type="match status" value="1"/>
</dbReference>
<evidence type="ECO:0000259" key="8">
    <source>
        <dbReference type="PROSITE" id="PS50850"/>
    </source>
</evidence>
<keyword evidence="4 7" id="KW-1133">Transmembrane helix</keyword>
<dbReference type="SUPFAM" id="SSF103473">
    <property type="entry name" value="MFS general substrate transporter"/>
    <property type="match status" value="1"/>
</dbReference>
<dbReference type="PANTHER" id="PTHR43791">
    <property type="entry name" value="PERMEASE-RELATED"/>
    <property type="match status" value="1"/>
</dbReference>
<dbReference type="InterPro" id="IPR036259">
    <property type="entry name" value="MFS_trans_sf"/>
</dbReference>
<dbReference type="OrthoDB" id="2985014at2759"/>
<feature type="transmembrane region" description="Helical" evidence="7">
    <location>
        <begin position="425"/>
        <end position="447"/>
    </location>
</feature>
<evidence type="ECO:0000256" key="3">
    <source>
        <dbReference type="ARBA" id="ARBA00022692"/>
    </source>
</evidence>
<comment type="caution">
    <text evidence="9">The sequence shown here is derived from an EMBL/GenBank/DDBJ whole genome shotgun (WGS) entry which is preliminary data.</text>
</comment>
<dbReference type="Proteomes" id="UP000279259">
    <property type="component" value="Unassembled WGS sequence"/>
</dbReference>